<feature type="region of interest" description="Disordered" evidence="1">
    <location>
        <begin position="38"/>
        <end position="66"/>
    </location>
</feature>
<organism evidence="2 3">
    <name type="scientific">Portunus trituberculatus</name>
    <name type="common">Swimming crab</name>
    <name type="synonym">Neptunus trituberculatus</name>
    <dbReference type="NCBI Taxonomy" id="210409"/>
    <lineage>
        <taxon>Eukaryota</taxon>
        <taxon>Metazoa</taxon>
        <taxon>Ecdysozoa</taxon>
        <taxon>Arthropoda</taxon>
        <taxon>Crustacea</taxon>
        <taxon>Multicrustacea</taxon>
        <taxon>Malacostraca</taxon>
        <taxon>Eumalacostraca</taxon>
        <taxon>Eucarida</taxon>
        <taxon>Decapoda</taxon>
        <taxon>Pleocyemata</taxon>
        <taxon>Brachyura</taxon>
        <taxon>Eubrachyura</taxon>
        <taxon>Portunoidea</taxon>
        <taxon>Portunidae</taxon>
        <taxon>Portuninae</taxon>
        <taxon>Portunus</taxon>
    </lineage>
</organism>
<keyword evidence="3" id="KW-1185">Reference proteome</keyword>
<accession>A0A5B7G4T3</accession>
<sequence>MVRGALLMQHPTVPCRAAPPRAAPLPYSRSGKWHRPEVGSLSSGWGQRSASRAAPRWELHREPHCW</sequence>
<comment type="caution">
    <text evidence="2">The sequence shown here is derived from an EMBL/GenBank/DDBJ whole genome shotgun (WGS) entry which is preliminary data.</text>
</comment>
<dbReference type="EMBL" id="VSRR010012748">
    <property type="protein sequence ID" value="MPC54931.1"/>
    <property type="molecule type" value="Genomic_DNA"/>
</dbReference>
<dbReference type="Proteomes" id="UP000324222">
    <property type="component" value="Unassembled WGS sequence"/>
</dbReference>
<reference evidence="2 3" key="1">
    <citation type="submission" date="2019-05" db="EMBL/GenBank/DDBJ databases">
        <title>Another draft genome of Portunus trituberculatus and its Hox gene families provides insights of decapod evolution.</title>
        <authorList>
            <person name="Jeong J.-H."/>
            <person name="Song I."/>
            <person name="Kim S."/>
            <person name="Choi T."/>
            <person name="Kim D."/>
            <person name="Ryu S."/>
            <person name="Kim W."/>
        </authorList>
    </citation>
    <scope>NUCLEOTIDE SEQUENCE [LARGE SCALE GENOMIC DNA]</scope>
    <source>
        <tissue evidence="2">Muscle</tissue>
    </source>
</reference>
<protein>
    <submittedName>
        <fullName evidence="2">Uncharacterized protein</fullName>
    </submittedName>
</protein>
<dbReference type="AlphaFoldDB" id="A0A5B7G4T3"/>
<feature type="compositionally biased region" description="Basic and acidic residues" evidence="1">
    <location>
        <begin position="55"/>
        <end position="66"/>
    </location>
</feature>
<evidence type="ECO:0000256" key="1">
    <source>
        <dbReference type="SAM" id="MobiDB-lite"/>
    </source>
</evidence>
<feature type="compositionally biased region" description="Polar residues" evidence="1">
    <location>
        <begin position="40"/>
        <end position="50"/>
    </location>
</feature>
<name>A0A5B7G4T3_PORTR</name>
<gene>
    <name evidence="2" type="ORF">E2C01_048860</name>
</gene>
<evidence type="ECO:0000313" key="3">
    <source>
        <dbReference type="Proteomes" id="UP000324222"/>
    </source>
</evidence>
<evidence type="ECO:0000313" key="2">
    <source>
        <dbReference type="EMBL" id="MPC54931.1"/>
    </source>
</evidence>
<proteinExistence type="predicted"/>